<sequence length="74" mass="8731">MLNSHLSGHRHPSAIAIGPGRRIQEKTRNHKKERTGLGFHQTWGVDRLPLLAPFLRDLYLEREQKDRERHRESV</sequence>
<accession>I8AAN9</accession>
<reference evidence="3" key="2">
    <citation type="submission" date="2012-06" db="EMBL/GenBank/DDBJ databases">
        <title>Comparative genomic analyses of Aspergillus oryzae 3.042 and A. oryzae RIB40 for soy-sauce fermentation.</title>
        <authorList>
            <person name="Zhao G."/>
            <person name="Hou L."/>
            <person name="Wang C."/>
            <person name="Cao X."/>
        </authorList>
    </citation>
    <scope>NUCLEOTIDE SEQUENCE [LARGE SCALE GENOMIC DNA]</scope>
    <source>
        <strain evidence="3">3.042</strain>
    </source>
</reference>
<dbReference type="Proteomes" id="UP000002812">
    <property type="component" value="Unassembled WGS sequence"/>
</dbReference>
<gene>
    <name evidence="2" type="ORF">Ao3042_00808</name>
</gene>
<name>I8AAN9_ASPO3</name>
<proteinExistence type="predicted"/>
<organism evidence="2 3">
    <name type="scientific">Aspergillus oryzae (strain 3.042)</name>
    <name type="common">Yellow koji mold</name>
    <dbReference type="NCBI Taxonomy" id="1160506"/>
    <lineage>
        <taxon>Eukaryota</taxon>
        <taxon>Fungi</taxon>
        <taxon>Dikarya</taxon>
        <taxon>Ascomycota</taxon>
        <taxon>Pezizomycotina</taxon>
        <taxon>Eurotiomycetes</taxon>
        <taxon>Eurotiomycetidae</taxon>
        <taxon>Eurotiales</taxon>
        <taxon>Aspergillaceae</taxon>
        <taxon>Aspergillus</taxon>
        <taxon>Aspergillus subgen. Circumdati</taxon>
    </lineage>
</organism>
<evidence type="ECO:0000256" key="1">
    <source>
        <dbReference type="SAM" id="MobiDB-lite"/>
    </source>
</evidence>
<dbReference type="AlphaFoldDB" id="I8AAN9"/>
<evidence type="ECO:0000313" key="2">
    <source>
        <dbReference type="EMBL" id="EIT82069.1"/>
    </source>
</evidence>
<protein>
    <submittedName>
        <fullName evidence="2">Uncharacterized protein</fullName>
    </submittedName>
</protein>
<feature type="region of interest" description="Disordered" evidence="1">
    <location>
        <begin position="1"/>
        <end position="35"/>
    </location>
</feature>
<dbReference type="HOGENOM" id="CLU_2687375_0_0_1"/>
<comment type="caution">
    <text evidence="2">The sequence shown here is derived from an EMBL/GenBank/DDBJ whole genome shotgun (WGS) entry which is preliminary data.</text>
</comment>
<reference evidence="2 3" key="1">
    <citation type="journal article" date="2012" name="Eukaryot. Cell">
        <title>Draft genome sequence of Aspergillus oryzae strain 3.042.</title>
        <authorList>
            <person name="Zhao G."/>
            <person name="Yao Y."/>
            <person name="Qi W."/>
            <person name="Wang C."/>
            <person name="Hou L."/>
            <person name="Zeng B."/>
            <person name="Cao X."/>
        </authorList>
    </citation>
    <scope>NUCLEOTIDE SEQUENCE [LARGE SCALE GENOMIC DNA]</scope>
    <source>
        <strain evidence="2 3">3.042</strain>
    </source>
</reference>
<dbReference type="EMBL" id="AKHY01000089">
    <property type="protein sequence ID" value="EIT82069.1"/>
    <property type="molecule type" value="Genomic_DNA"/>
</dbReference>
<evidence type="ECO:0000313" key="3">
    <source>
        <dbReference type="Proteomes" id="UP000002812"/>
    </source>
</evidence>